<comment type="caution">
    <text evidence="2">The sequence shown here is derived from an EMBL/GenBank/DDBJ whole genome shotgun (WGS) entry which is preliminary data.</text>
</comment>
<feature type="chain" id="PRO_5045839743" description="DUF4412 domain-containing protein" evidence="1">
    <location>
        <begin position="24"/>
        <end position="248"/>
    </location>
</feature>
<dbReference type="Proteomes" id="UP001207337">
    <property type="component" value="Unassembled WGS sequence"/>
</dbReference>
<feature type="signal peptide" evidence="1">
    <location>
        <begin position="1"/>
        <end position="23"/>
    </location>
</feature>
<sequence length="248" mass="28764">MQKASYYLSAMLMVACFTQPATAQFEGEITFKTYEYSKGQEKESDGFNLYVRPDRILLQGENQYQFMESIQTEGVLVRLDKQDFVFLTGDSKALQIAKSDITSMMKMFGNDAKETADDYDIRYSRTGDTKDIRGYKAEKFIFREEEDGENDNSVVWMTKEIDVNWGMLAEPWNDNMDALISSSFPADIIFKEKYFPLRVELYSKGELRSVLEATKVSKTPVDRSLLEVSSDVKLMNFQQYLFQKMNDR</sequence>
<dbReference type="EMBL" id="JAJNDC010000004">
    <property type="protein sequence ID" value="MCW9714102.1"/>
    <property type="molecule type" value="Genomic_DNA"/>
</dbReference>
<keyword evidence="3" id="KW-1185">Reference proteome</keyword>
<protein>
    <recommendedName>
        <fullName evidence="4">DUF4412 domain-containing protein</fullName>
    </recommendedName>
</protein>
<accession>A0ABT3Q1W4</accession>
<proteinExistence type="predicted"/>
<reference evidence="2 3" key="1">
    <citation type="submission" date="2021-11" db="EMBL/GenBank/DDBJ databases">
        <title>Aliifidinibius sp. nov., a new bacterium isolated from saline soil.</title>
        <authorList>
            <person name="Galisteo C."/>
            <person name="De La Haba R."/>
            <person name="Sanchez-Porro C."/>
            <person name="Ventosa A."/>
        </authorList>
    </citation>
    <scope>NUCLEOTIDE SEQUENCE [LARGE SCALE GENOMIC DNA]</scope>
    <source>
        <strain evidence="2 3">KACC 190600</strain>
    </source>
</reference>
<dbReference type="RefSeq" id="WP_265791182.1">
    <property type="nucleotide sequence ID" value="NZ_BAABRS010000004.1"/>
</dbReference>
<evidence type="ECO:0008006" key="4">
    <source>
        <dbReference type="Google" id="ProtNLM"/>
    </source>
</evidence>
<name>A0ABT3Q1W4_9BACT</name>
<keyword evidence="1" id="KW-0732">Signal</keyword>
<evidence type="ECO:0000313" key="2">
    <source>
        <dbReference type="EMBL" id="MCW9714102.1"/>
    </source>
</evidence>
<dbReference type="PROSITE" id="PS51257">
    <property type="entry name" value="PROKAR_LIPOPROTEIN"/>
    <property type="match status" value="1"/>
</dbReference>
<organism evidence="2 3">
    <name type="scientific">Fodinibius salicampi</name>
    <dbReference type="NCBI Taxonomy" id="1920655"/>
    <lineage>
        <taxon>Bacteria</taxon>
        <taxon>Pseudomonadati</taxon>
        <taxon>Balneolota</taxon>
        <taxon>Balneolia</taxon>
        <taxon>Balneolales</taxon>
        <taxon>Balneolaceae</taxon>
        <taxon>Fodinibius</taxon>
    </lineage>
</organism>
<gene>
    <name evidence="2" type="ORF">LQ318_14410</name>
</gene>
<evidence type="ECO:0000313" key="3">
    <source>
        <dbReference type="Proteomes" id="UP001207337"/>
    </source>
</evidence>
<evidence type="ECO:0000256" key="1">
    <source>
        <dbReference type="SAM" id="SignalP"/>
    </source>
</evidence>